<sequence length="100" mass="11345">MTGRPRRSFRKQVGDYYLGRTIGEGAYAKVKYGEHVRTGERVAIKVRMAKGECSEPARRWRWARAAGQWAHGQTSARGAIWAASGSPRDLSQYFMRFVGH</sequence>
<feature type="binding site" evidence="1">
    <location>
        <position position="45"/>
    </location>
    <ligand>
        <name>ATP</name>
        <dbReference type="ChEBI" id="CHEBI:30616"/>
    </ligand>
</feature>
<organism evidence="2 3">
    <name type="scientific">Ostreobium quekettii</name>
    <dbReference type="NCBI Taxonomy" id="121088"/>
    <lineage>
        <taxon>Eukaryota</taxon>
        <taxon>Viridiplantae</taxon>
        <taxon>Chlorophyta</taxon>
        <taxon>core chlorophytes</taxon>
        <taxon>Ulvophyceae</taxon>
        <taxon>TCBD clade</taxon>
        <taxon>Bryopsidales</taxon>
        <taxon>Ostreobineae</taxon>
        <taxon>Ostreobiaceae</taxon>
        <taxon>Ostreobium</taxon>
    </lineage>
</organism>
<dbReference type="AlphaFoldDB" id="A0A8S1IW43"/>
<keyword evidence="1" id="KW-0547">Nucleotide-binding</keyword>
<dbReference type="InterPro" id="IPR017441">
    <property type="entry name" value="Protein_kinase_ATP_BS"/>
</dbReference>
<dbReference type="InterPro" id="IPR011009">
    <property type="entry name" value="Kinase-like_dom_sf"/>
</dbReference>
<name>A0A8S1IW43_9CHLO</name>
<comment type="caution">
    <text evidence="2">The sequence shown here is derived from an EMBL/GenBank/DDBJ whole genome shotgun (WGS) entry which is preliminary data.</text>
</comment>
<dbReference type="OrthoDB" id="1595149at2759"/>
<protein>
    <submittedName>
        <fullName evidence="2">Uncharacterized protein</fullName>
    </submittedName>
</protein>
<accession>A0A8S1IW43</accession>
<dbReference type="SUPFAM" id="SSF56112">
    <property type="entry name" value="Protein kinase-like (PK-like)"/>
    <property type="match status" value="1"/>
</dbReference>
<dbReference type="EMBL" id="CAJHUC010000359">
    <property type="protein sequence ID" value="CAD7695557.1"/>
    <property type="molecule type" value="Genomic_DNA"/>
</dbReference>
<keyword evidence="3" id="KW-1185">Reference proteome</keyword>
<gene>
    <name evidence="2" type="ORF">OSTQU699_LOCUS918</name>
</gene>
<dbReference type="Proteomes" id="UP000708148">
    <property type="component" value="Unassembled WGS sequence"/>
</dbReference>
<evidence type="ECO:0000256" key="1">
    <source>
        <dbReference type="PROSITE-ProRule" id="PRU10141"/>
    </source>
</evidence>
<reference evidence="2" key="1">
    <citation type="submission" date="2020-12" db="EMBL/GenBank/DDBJ databases">
        <authorList>
            <person name="Iha C."/>
        </authorList>
    </citation>
    <scope>NUCLEOTIDE SEQUENCE</scope>
</reference>
<evidence type="ECO:0000313" key="2">
    <source>
        <dbReference type="EMBL" id="CAD7695557.1"/>
    </source>
</evidence>
<keyword evidence="1" id="KW-0067">ATP-binding</keyword>
<evidence type="ECO:0000313" key="3">
    <source>
        <dbReference type="Proteomes" id="UP000708148"/>
    </source>
</evidence>
<dbReference type="PROSITE" id="PS00107">
    <property type="entry name" value="PROTEIN_KINASE_ATP"/>
    <property type="match status" value="1"/>
</dbReference>
<dbReference type="Gene3D" id="3.30.200.20">
    <property type="entry name" value="Phosphorylase Kinase, domain 1"/>
    <property type="match status" value="1"/>
</dbReference>
<dbReference type="GO" id="GO:0005524">
    <property type="term" value="F:ATP binding"/>
    <property type="evidence" value="ECO:0007669"/>
    <property type="project" value="UniProtKB-UniRule"/>
</dbReference>
<proteinExistence type="predicted"/>